<comment type="caution">
    <text evidence="1">The sequence shown here is derived from an EMBL/GenBank/DDBJ whole genome shotgun (WGS) entry which is preliminary data.</text>
</comment>
<sequence length="397" mass="45614">MAAEAPPPLHQSFRGALDATTDLDDDRLGTTVFPQGFAETARTHFHTLHERKTSTISFDDVDGDIGDIKSVEDAFVLFGLRPDDRTSRREQIKMWKHIERAITAEIKRLTGSGRVEAYDRAKQLNANLDNVKRGFAGLQTREIEHNQAQQRQMFEQAKKGLARSIALNEKERKRDEKREMKALRARLAKRQAIEHENLDHAILVAVPPLQRHSCRVLELRRAETSLAAMKQYDDAKNVRRMLDKIEGPARRKYDAMMAARFDVAHEKLRLKHKEQQARQHEHIGTIKWSSKRRAEKHASIQRQKCANLDLDMRQANAFDSCKSPELVVHPSARHQRRRGFDATASQLNGRKLLDSIRGKKTDEHVYVAPVCATHTFEKPLLDTHVYDMNSSHYMASE</sequence>
<proteinExistence type="predicted"/>
<accession>A0A8J2WYF8</accession>
<evidence type="ECO:0000313" key="1">
    <source>
        <dbReference type="EMBL" id="CAH0371020.1"/>
    </source>
</evidence>
<organism evidence="1 2">
    <name type="scientific">Pelagomonas calceolata</name>
    <dbReference type="NCBI Taxonomy" id="35677"/>
    <lineage>
        <taxon>Eukaryota</taxon>
        <taxon>Sar</taxon>
        <taxon>Stramenopiles</taxon>
        <taxon>Ochrophyta</taxon>
        <taxon>Pelagophyceae</taxon>
        <taxon>Pelagomonadales</taxon>
        <taxon>Pelagomonadaceae</taxon>
        <taxon>Pelagomonas</taxon>
    </lineage>
</organism>
<dbReference type="AlphaFoldDB" id="A0A8J2WYF8"/>
<reference evidence="1" key="1">
    <citation type="submission" date="2021-11" db="EMBL/GenBank/DDBJ databases">
        <authorList>
            <consortium name="Genoscope - CEA"/>
            <person name="William W."/>
        </authorList>
    </citation>
    <scope>NUCLEOTIDE SEQUENCE</scope>
</reference>
<dbReference type="EMBL" id="CAKKNE010000003">
    <property type="protein sequence ID" value="CAH0371020.1"/>
    <property type="molecule type" value="Genomic_DNA"/>
</dbReference>
<keyword evidence="2" id="KW-1185">Reference proteome</keyword>
<protein>
    <submittedName>
        <fullName evidence="1">Uncharacterized protein</fullName>
    </submittedName>
</protein>
<dbReference type="Proteomes" id="UP000789595">
    <property type="component" value="Unassembled WGS sequence"/>
</dbReference>
<gene>
    <name evidence="1" type="ORF">PECAL_3P09370</name>
</gene>
<evidence type="ECO:0000313" key="2">
    <source>
        <dbReference type="Proteomes" id="UP000789595"/>
    </source>
</evidence>
<dbReference type="OrthoDB" id="64044at2759"/>
<name>A0A8J2WYF8_9STRA</name>